<proteinExistence type="predicted"/>
<dbReference type="STRING" id="1679444.PYTT_1388"/>
<sequence length="210" mass="22922">MIKISAKLQTVIVPTTGLGQADLAEISRSAALGVRQQVVDHFMGMKEATKSRYWWHGAIKSIGQPAVEGCTATISIGQKGVRLQWLGGTVLPSGRTSRVTGRPIQSLLVPFSDSPLRRKSLDELGIPDDEIVVLPSQTGKAPVMYWVHERKRKGKDGLKHKIVPLACLLRSATIKPKPQVMPTDAEMTDAARSAVVSYTRAINHRNTIQP</sequence>
<evidence type="ECO:0000313" key="1">
    <source>
        <dbReference type="EMBL" id="SEH87638.1"/>
    </source>
</evidence>
<gene>
    <name evidence="1" type="ORF">PYTT_1388</name>
</gene>
<protein>
    <submittedName>
        <fullName evidence="1">Uncharacterized protein</fullName>
    </submittedName>
</protein>
<accession>A0A1C7PF34</accession>
<dbReference type="EMBL" id="LT629973">
    <property type="protein sequence ID" value="SEH87638.1"/>
    <property type="molecule type" value="Genomic_DNA"/>
</dbReference>
<dbReference type="AlphaFoldDB" id="A0A1C7PF34"/>
<evidence type="ECO:0000313" key="2">
    <source>
        <dbReference type="Proteomes" id="UP000176204"/>
    </source>
</evidence>
<reference evidence="2" key="1">
    <citation type="submission" date="2016-09" db="EMBL/GenBank/DDBJ databases">
        <authorList>
            <person name="Koehorst J."/>
        </authorList>
    </citation>
    <scope>NUCLEOTIDE SEQUENCE [LARGE SCALE GENOMIC DNA]</scope>
</reference>
<name>A0A1C7PF34_9BACT</name>
<dbReference type="RefSeq" id="WP_067771758.1">
    <property type="nucleotide sequence ID" value="NZ_LIGX01000001.1"/>
</dbReference>
<dbReference type="OrthoDB" id="9984190at2"/>
<dbReference type="Proteomes" id="UP000176204">
    <property type="component" value="Chromosome I"/>
</dbReference>
<organism evidence="1 2">
    <name type="scientific">Akkermansia glycaniphila</name>
    <dbReference type="NCBI Taxonomy" id="1679444"/>
    <lineage>
        <taxon>Bacteria</taxon>
        <taxon>Pseudomonadati</taxon>
        <taxon>Verrucomicrobiota</taxon>
        <taxon>Verrucomicrobiia</taxon>
        <taxon>Verrucomicrobiales</taxon>
        <taxon>Akkermansiaceae</taxon>
        <taxon>Akkermansia</taxon>
    </lineage>
</organism>
<keyword evidence="2" id="KW-1185">Reference proteome</keyword>
<dbReference type="KEGG" id="agl:PYTT_1388"/>